<dbReference type="Gene3D" id="3.40.50.10350">
    <property type="entry name" value="Glycerate kinase, domain 1"/>
    <property type="match status" value="1"/>
</dbReference>
<keyword evidence="6" id="KW-1185">Reference proteome</keyword>
<dbReference type="Pfam" id="PF02595">
    <property type="entry name" value="Gly_kinase"/>
    <property type="match status" value="1"/>
</dbReference>
<dbReference type="InterPro" id="IPR018197">
    <property type="entry name" value="Glycerate_kinase_RE-like"/>
</dbReference>
<protein>
    <submittedName>
        <fullName evidence="5">Glycerate kinase</fullName>
    </submittedName>
</protein>
<evidence type="ECO:0000256" key="3">
    <source>
        <dbReference type="ARBA" id="ARBA00022777"/>
    </source>
</evidence>
<dbReference type="PIRSF" id="PIRSF006078">
    <property type="entry name" value="GlxK"/>
    <property type="match status" value="1"/>
</dbReference>
<dbReference type="SUPFAM" id="SSF110738">
    <property type="entry name" value="Glycerate kinase I"/>
    <property type="match status" value="1"/>
</dbReference>
<reference evidence="5 6" key="1">
    <citation type="submission" date="2017-06" db="EMBL/GenBank/DDBJ databases">
        <authorList>
            <person name="Kim H.J."/>
            <person name="Triplett B.A."/>
        </authorList>
    </citation>
    <scope>NUCLEOTIDE SEQUENCE [LARGE SCALE GENOMIC DNA]</scope>
    <source>
        <strain evidence="5 6">DSM 45207</strain>
    </source>
</reference>
<keyword evidence="2 4" id="KW-0808">Transferase</keyword>
<dbReference type="EMBL" id="FZNW01000016">
    <property type="protein sequence ID" value="SNR73148.1"/>
    <property type="molecule type" value="Genomic_DNA"/>
</dbReference>
<dbReference type="Gene3D" id="3.90.1510.10">
    <property type="entry name" value="Glycerate kinase, domain 2"/>
    <property type="match status" value="1"/>
</dbReference>
<dbReference type="Proteomes" id="UP000198348">
    <property type="component" value="Unassembled WGS sequence"/>
</dbReference>
<dbReference type="NCBIfam" id="TIGR00045">
    <property type="entry name" value="glycerate kinase"/>
    <property type="match status" value="1"/>
</dbReference>
<dbReference type="InterPro" id="IPR036129">
    <property type="entry name" value="Glycerate_kinase_sf"/>
</dbReference>
<dbReference type="RefSeq" id="WP_089302445.1">
    <property type="nucleotide sequence ID" value="NZ_FZNW01000016.1"/>
</dbReference>
<evidence type="ECO:0000313" key="6">
    <source>
        <dbReference type="Proteomes" id="UP000198348"/>
    </source>
</evidence>
<dbReference type="OrthoDB" id="9774290at2"/>
<evidence type="ECO:0000256" key="1">
    <source>
        <dbReference type="ARBA" id="ARBA00006284"/>
    </source>
</evidence>
<gene>
    <name evidence="5" type="ORF">SAMN06265360_11683</name>
</gene>
<organism evidence="5 6">
    <name type="scientific">Haloechinothrix alba</name>
    <dbReference type="NCBI Taxonomy" id="664784"/>
    <lineage>
        <taxon>Bacteria</taxon>
        <taxon>Bacillati</taxon>
        <taxon>Actinomycetota</taxon>
        <taxon>Actinomycetes</taxon>
        <taxon>Pseudonocardiales</taxon>
        <taxon>Pseudonocardiaceae</taxon>
        <taxon>Haloechinothrix</taxon>
    </lineage>
</organism>
<evidence type="ECO:0000313" key="5">
    <source>
        <dbReference type="EMBL" id="SNR73148.1"/>
    </source>
</evidence>
<dbReference type="AlphaFoldDB" id="A0A238YQT3"/>
<name>A0A238YQT3_9PSEU</name>
<evidence type="ECO:0000256" key="2">
    <source>
        <dbReference type="ARBA" id="ARBA00022679"/>
    </source>
</evidence>
<dbReference type="PANTHER" id="PTHR21599">
    <property type="entry name" value="GLYCERATE KINASE"/>
    <property type="match status" value="1"/>
</dbReference>
<dbReference type="PANTHER" id="PTHR21599:SF0">
    <property type="entry name" value="GLYCERATE KINASE"/>
    <property type="match status" value="1"/>
</dbReference>
<dbReference type="InterPro" id="IPR018193">
    <property type="entry name" value="Glyc_kinase_flavodox-like_fold"/>
</dbReference>
<proteinExistence type="inferred from homology"/>
<accession>A0A238YQT3</accession>
<comment type="similarity">
    <text evidence="1 4">Belongs to the glycerate kinase type-1 family.</text>
</comment>
<evidence type="ECO:0000256" key="4">
    <source>
        <dbReference type="PIRNR" id="PIRNR006078"/>
    </source>
</evidence>
<keyword evidence="3 4" id="KW-0418">Kinase</keyword>
<dbReference type="InterPro" id="IPR004381">
    <property type="entry name" value="Glycerate_kinase"/>
</dbReference>
<dbReference type="GO" id="GO:0031388">
    <property type="term" value="P:organic acid phosphorylation"/>
    <property type="evidence" value="ECO:0007669"/>
    <property type="project" value="UniProtKB-UniRule"/>
</dbReference>
<sequence length="391" mass="38975">MNTGHVLIAPDKFKGSLTAPQVAGHLAAGLARALPTESHGPDLRLVPVADGGDGTLEAALAAGFRSVPVPCTGPTGQPIESSYAERDGVAVVELADASGLRRLPGGVRAPMRASSYGTGELVRAALDAGCREIVLGLGGSACTDGGAGMLRALGLRLTDGHGADPGPGGEGLLEVASVDTSGLHPGVHGARIVVACDVDNPLLGPHGAAQVYGRQKGADRVLAGELDRALARWAEVLHRDAGIADGSAEIPGAGAAGGVGFAALTVLGASVRPGIEYLLDLVGFHSALAGAGLVITGEGSVDRQTLRGKAPAGVAKAARRAGVDVLAVAGRCLITGTELVDAGFAGAYALTDLEPDPDRCVAEAGALLERLAAERLARDPLMPPAPAPDGR</sequence>
<dbReference type="GO" id="GO:0008887">
    <property type="term" value="F:glycerate kinase activity"/>
    <property type="evidence" value="ECO:0007669"/>
    <property type="project" value="UniProtKB-UniRule"/>
</dbReference>